<dbReference type="OrthoDB" id="10296099at2759"/>
<feature type="non-terminal residue" evidence="3">
    <location>
        <position position="205"/>
    </location>
</feature>
<feature type="chain" id="PRO_5013317082" evidence="2">
    <location>
        <begin position="23"/>
        <end position="205"/>
    </location>
</feature>
<keyword evidence="1" id="KW-1133">Transmembrane helix</keyword>
<gene>
    <name evidence="3" type="ORF">AK812_SmicGene16377</name>
</gene>
<comment type="caution">
    <text evidence="3">The sequence shown here is derived from an EMBL/GenBank/DDBJ whole genome shotgun (WGS) entry which is preliminary data.</text>
</comment>
<protein>
    <submittedName>
        <fullName evidence="3">Uncharacterized protein</fullName>
    </submittedName>
</protein>
<name>A0A1Q9E0H3_SYMMI</name>
<keyword evidence="4" id="KW-1185">Reference proteome</keyword>
<evidence type="ECO:0000313" key="4">
    <source>
        <dbReference type="Proteomes" id="UP000186817"/>
    </source>
</evidence>
<feature type="transmembrane region" description="Helical" evidence="1">
    <location>
        <begin position="140"/>
        <end position="161"/>
    </location>
</feature>
<keyword evidence="1" id="KW-0812">Transmembrane</keyword>
<evidence type="ECO:0000256" key="2">
    <source>
        <dbReference type="SAM" id="SignalP"/>
    </source>
</evidence>
<evidence type="ECO:0000313" key="3">
    <source>
        <dbReference type="EMBL" id="OLQ00926.1"/>
    </source>
</evidence>
<dbReference type="Proteomes" id="UP000186817">
    <property type="component" value="Unassembled WGS sequence"/>
</dbReference>
<keyword evidence="2" id="KW-0732">Signal</keyword>
<keyword evidence="1" id="KW-0472">Membrane</keyword>
<evidence type="ECO:0000256" key="1">
    <source>
        <dbReference type="SAM" id="Phobius"/>
    </source>
</evidence>
<feature type="transmembrane region" description="Helical" evidence="1">
    <location>
        <begin position="168"/>
        <end position="190"/>
    </location>
</feature>
<reference evidence="3 4" key="1">
    <citation type="submission" date="2016-02" db="EMBL/GenBank/DDBJ databases">
        <title>Genome analysis of coral dinoflagellate symbionts highlights evolutionary adaptations to a symbiotic lifestyle.</title>
        <authorList>
            <person name="Aranda M."/>
            <person name="Li Y."/>
            <person name="Liew Y.J."/>
            <person name="Baumgarten S."/>
            <person name="Simakov O."/>
            <person name="Wilson M."/>
            <person name="Piel J."/>
            <person name="Ashoor H."/>
            <person name="Bougouffa S."/>
            <person name="Bajic V.B."/>
            <person name="Ryu T."/>
            <person name="Ravasi T."/>
            <person name="Bayer T."/>
            <person name="Micklem G."/>
            <person name="Kim H."/>
            <person name="Bhak J."/>
            <person name="Lajeunesse T.C."/>
            <person name="Voolstra C.R."/>
        </authorList>
    </citation>
    <scope>NUCLEOTIDE SEQUENCE [LARGE SCALE GENOMIC DNA]</scope>
    <source>
        <strain evidence="3 4">CCMP2467</strain>
    </source>
</reference>
<feature type="signal peptide" evidence="2">
    <location>
        <begin position="1"/>
        <end position="22"/>
    </location>
</feature>
<dbReference type="AlphaFoldDB" id="A0A1Q9E0H3"/>
<proteinExistence type="predicted"/>
<dbReference type="EMBL" id="LSRX01000310">
    <property type="protein sequence ID" value="OLQ00926.1"/>
    <property type="molecule type" value="Genomic_DNA"/>
</dbReference>
<organism evidence="3 4">
    <name type="scientific">Symbiodinium microadriaticum</name>
    <name type="common">Dinoflagellate</name>
    <name type="synonym">Zooxanthella microadriatica</name>
    <dbReference type="NCBI Taxonomy" id="2951"/>
    <lineage>
        <taxon>Eukaryota</taxon>
        <taxon>Sar</taxon>
        <taxon>Alveolata</taxon>
        <taxon>Dinophyceae</taxon>
        <taxon>Suessiales</taxon>
        <taxon>Symbiodiniaceae</taxon>
        <taxon>Symbiodinium</taxon>
    </lineage>
</organism>
<feature type="transmembrane region" description="Helical" evidence="1">
    <location>
        <begin position="59"/>
        <end position="79"/>
    </location>
</feature>
<feature type="transmembrane region" description="Helical" evidence="1">
    <location>
        <begin position="99"/>
        <end position="120"/>
    </location>
</feature>
<accession>A0A1Q9E0H3</accession>
<sequence length="205" mass="21807">MRLATICITCEALTALLTAVYCAVVLHDVTSAPASRFSSDSWYQDGFCQSRFEVLDAGLVFTSHGLSAIFDIVGGFLLLRWNAAALKSTKGPEAIPLQLAAAVSVFTMLHGLAHGVIGYFGGLNAEVLDNFRPQKAPPPLAVAVFIALASFLAVGPFVGYVHGVPLSLCSLIHAVSILLFLLYVPLQFAFGAVQLVTRTLGLQIR</sequence>